<keyword evidence="8" id="KW-1185">Reference proteome</keyword>
<protein>
    <submittedName>
        <fullName evidence="7">Alcohol dehydrogenase catalytic domain-containing protein</fullName>
    </submittedName>
</protein>
<dbReference type="InterPro" id="IPR011032">
    <property type="entry name" value="GroES-like_sf"/>
</dbReference>
<evidence type="ECO:0000313" key="7">
    <source>
        <dbReference type="EMBL" id="MFC3443700.1"/>
    </source>
</evidence>
<dbReference type="Proteomes" id="UP001595681">
    <property type="component" value="Unassembled WGS sequence"/>
</dbReference>
<name>A0ABV7NK31_9SPHN</name>
<dbReference type="SUPFAM" id="SSF50129">
    <property type="entry name" value="GroES-like"/>
    <property type="match status" value="1"/>
</dbReference>
<dbReference type="Pfam" id="PF08240">
    <property type="entry name" value="ADH_N"/>
    <property type="match status" value="1"/>
</dbReference>
<keyword evidence="3" id="KW-0560">Oxidoreductase</keyword>
<dbReference type="InterPro" id="IPR013149">
    <property type="entry name" value="ADH-like_C"/>
</dbReference>
<proteinExistence type="inferred from homology"/>
<dbReference type="InterPro" id="IPR020843">
    <property type="entry name" value="ER"/>
</dbReference>
<dbReference type="PANTHER" id="PTHR43880:SF12">
    <property type="entry name" value="ALCOHOL DEHYDROGENASE CLASS-3"/>
    <property type="match status" value="1"/>
</dbReference>
<sequence length="373" mass="38362">MKIRAAMLAQSGDHALPYEQSQPLTLPQLTLDPPGPGEVLVRIDAAGLCHSDLSVINGDRPRPMPMVIGHEATGIVESLGEGCDGLAVGDRVVLAFLPACGHCPRCLAGEVWLCGPGTVANGRGTLLSGACRLHDDHGPVHHHLGISAFASHAVVDARSAVKVDSDIPAEIAALFGCAVLTGVGAVVNAGALRPGESVVIHGLGGVGLSALLGARAAGAATILAIDPSAEKRAIAQELGAHACAPEEAAHLSTSLFVEGGADLVIETVGHAAVLRAAIASGRRGSRIVTVGLPHPDQMIDLPALTLVAEAKTLIGSYLGSCVPARDIPRFIALWKARRLPVERLLTSVGPLDTINHLLDEMQAGRAIRQIVKP</sequence>
<dbReference type="SUPFAM" id="SSF51735">
    <property type="entry name" value="NAD(P)-binding Rossmann-fold domains"/>
    <property type="match status" value="1"/>
</dbReference>
<evidence type="ECO:0000256" key="4">
    <source>
        <dbReference type="ARBA" id="ARBA00023027"/>
    </source>
</evidence>
<evidence type="ECO:0000256" key="3">
    <source>
        <dbReference type="ARBA" id="ARBA00023002"/>
    </source>
</evidence>
<dbReference type="PANTHER" id="PTHR43880">
    <property type="entry name" value="ALCOHOL DEHYDROGENASE"/>
    <property type="match status" value="1"/>
</dbReference>
<dbReference type="InterPro" id="IPR036291">
    <property type="entry name" value="NAD(P)-bd_dom_sf"/>
</dbReference>
<gene>
    <name evidence="7" type="ORF">ACFOKF_21305</name>
</gene>
<dbReference type="Pfam" id="PF00107">
    <property type="entry name" value="ADH_zinc_N"/>
    <property type="match status" value="1"/>
</dbReference>
<dbReference type="InterPro" id="IPR013154">
    <property type="entry name" value="ADH-like_N"/>
</dbReference>
<comment type="cofactor">
    <cofactor evidence="5">
        <name>Zn(2+)</name>
        <dbReference type="ChEBI" id="CHEBI:29105"/>
    </cofactor>
</comment>
<comment type="caution">
    <text evidence="7">The sequence shown here is derived from an EMBL/GenBank/DDBJ whole genome shotgun (WGS) entry which is preliminary data.</text>
</comment>
<accession>A0ABV7NK31</accession>
<dbReference type="Gene3D" id="3.40.50.720">
    <property type="entry name" value="NAD(P)-binding Rossmann-like Domain"/>
    <property type="match status" value="1"/>
</dbReference>
<dbReference type="RefSeq" id="WP_380798553.1">
    <property type="nucleotide sequence ID" value="NZ_JBHRVU010000005.1"/>
</dbReference>
<dbReference type="Gene3D" id="3.90.180.10">
    <property type="entry name" value="Medium-chain alcohol dehydrogenases, catalytic domain"/>
    <property type="match status" value="1"/>
</dbReference>
<organism evidence="7 8">
    <name type="scientific">Sphingobium rhizovicinum</name>
    <dbReference type="NCBI Taxonomy" id="432308"/>
    <lineage>
        <taxon>Bacteria</taxon>
        <taxon>Pseudomonadati</taxon>
        <taxon>Pseudomonadota</taxon>
        <taxon>Alphaproteobacteria</taxon>
        <taxon>Sphingomonadales</taxon>
        <taxon>Sphingomonadaceae</taxon>
        <taxon>Sphingobium</taxon>
    </lineage>
</organism>
<dbReference type="InterPro" id="IPR002328">
    <property type="entry name" value="ADH_Zn_CS"/>
</dbReference>
<dbReference type="PROSITE" id="PS00059">
    <property type="entry name" value="ADH_ZINC"/>
    <property type="match status" value="1"/>
</dbReference>
<evidence type="ECO:0000313" key="8">
    <source>
        <dbReference type="Proteomes" id="UP001595681"/>
    </source>
</evidence>
<keyword evidence="4" id="KW-0520">NAD</keyword>
<evidence type="ECO:0000256" key="1">
    <source>
        <dbReference type="ARBA" id="ARBA00022723"/>
    </source>
</evidence>
<dbReference type="SMART" id="SM00829">
    <property type="entry name" value="PKS_ER"/>
    <property type="match status" value="1"/>
</dbReference>
<feature type="domain" description="Enoyl reductase (ER)" evidence="6">
    <location>
        <begin position="19"/>
        <end position="371"/>
    </location>
</feature>
<reference evidence="8" key="1">
    <citation type="journal article" date="2019" name="Int. J. Syst. Evol. Microbiol.">
        <title>The Global Catalogue of Microorganisms (GCM) 10K type strain sequencing project: providing services to taxonomists for standard genome sequencing and annotation.</title>
        <authorList>
            <consortium name="The Broad Institute Genomics Platform"/>
            <consortium name="The Broad Institute Genome Sequencing Center for Infectious Disease"/>
            <person name="Wu L."/>
            <person name="Ma J."/>
        </authorList>
    </citation>
    <scope>NUCLEOTIDE SEQUENCE [LARGE SCALE GENOMIC DNA]</scope>
    <source>
        <strain evidence="8">CCM 7491</strain>
    </source>
</reference>
<evidence type="ECO:0000259" key="6">
    <source>
        <dbReference type="SMART" id="SM00829"/>
    </source>
</evidence>
<dbReference type="EMBL" id="JBHRVU010000005">
    <property type="protein sequence ID" value="MFC3443700.1"/>
    <property type="molecule type" value="Genomic_DNA"/>
</dbReference>
<keyword evidence="1 5" id="KW-0479">Metal-binding</keyword>
<comment type="similarity">
    <text evidence="5">Belongs to the zinc-containing alcohol dehydrogenase family.</text>
</comment>
<evidence type="ECO:0000256" key="5">
    <source>
        <dbReference type="RuleBase" id="RU361277"/>
    </source>
</evidence>
<evidence type="ECO:0000256" key="2">
    <source>
        <dbReference type="ARBA" id="ARBA00022833"/>
    </source>
</evidence>
<keyword evidence="2 5" id="KW-0862">Zinc</keyword>